<dbReference type="STRING" id="869209.Tresu_1422"/>
<feature type="signal peptide" evidence="1">
    <location>
        <begin position="1"/>
        <end position="20"/>
    </location>
</feature>
<accession>F2NST7</accession>
<dbReference type="eggNOG" id="ENOG5031DNE">
    <property type="taxonomic scope" value="Bacteria"/>
</dbReference>
<organism evidence="2 3">
    <name type="scientific">Treponema succinifaciens (strain ATCC 33096 / DSM 2489 / 6091)</name>
    <dbReference type="NCBI Taxonomy" id="869209"/>
    <lineage>
        <taxon>Bacteria</taxon>
        <taxon>Pseudomonadati</taxon>
        <taxon>Spirochaetota</taxon>
        <taxon>Spirochaetia</taxon>
        <taxon>Spirochaetales</taxon>
        <taxon>Treponemataceae</taxon>
        <taxon>Treponema</taxon>
    </lineage>
</organism>
<dbReference type="KEGG" id="tsu:Tresu_1422"/>
<dbReference type="Proteomes" id="UP000006852">
    <property type="component" value="Chromosome"/>
</dbReference>
<name>F2NST7_TRES6</name>
<reference evidence="3" key="2">
    <citation type="submission" date="2011-04" db="EMBL/GenBank/DDBJ databases">
        <title>The complete genome of chromosome of Treponema succinifaciens DSM 2489.</title>
        <authorList>
            <person name="Lucas S."/>
            <person name="Copeland A."/>
            <person name="Lapidus A."/>
            <person name="Bruce D."/>
            <person name="Goodwin L."/>
            <person name="Pitluck S."/>
            <person name="Peters L."/>
            <person name="Kyrpides N."/>
            <person name="Mavromatis K."/>
            <person name="Ivanova N."/>
            <person name="Ovchinnikova G."/>
            <person name="Teshima H."/>
            <person name="Detter J.C."/>
            <person name="Tapia R."/>
            <person name="Han C."/>
            <person name="Land M."/>
            <person name="Hauser L."/>
            <person name="Markowitz V."/>
            <person name="Cheng J.-F."/>
            <person name="Hugenholtz P."/>
            <person name="Woyke T."/>
            <person name="Wu D."/>
            <person name="Gronow S."/>
            <person name="Wellnitz S."/>
            <person name="Brambilla E."/>
            <person name="Klenk H.-P."/>
            <person name="Eisen J.A."/>
        </authorList>
    </citation>
    <scope>NUCLEOTIDE SEQUENCE [LARGE SCALE GENOMIC DNA]</scope>
    <source>
        <strain evidence="3">ATCC 33096 / DSM 2489 / 6091</strain>
    </source>
</reference>
<dbReference type="GeneID" id="302998582"/>
<dbReference type="HOGENOM" id="CLU_148088_0_0_12"/>
<proteinExistence type="predicted"/>
<sequence>MKKFFATAVLAIAMILPAVSQENNEQTKQPVWNHGDNVSTISYQNVRIFKIYDQKDAYVVLYEKQGIDIGTAVLPKKWFKNEDGARKLNFRTMPKGLSPYMTVISQNGEFLKVWITAPTNRFNSLWAIAPSGMQIDGTDADSLTLDY</sequence>
<keyword evidence="3" id="KW-1185">Reference proteome</keyword>
<dbReference type="OrthoDB" id="361663at2"/>
<keyword evidence="1" id="KW-0732">Signal</keyword>
<evidence type="ECO:0000256" key="1">
    <source>
        <dbReference type="SAM" id="SignalP"/>
    </source>
</evidence>
<gene>
    <name evidence="2" type="ordered locus">Tresu_1422</name>
</gene>
<dbReference type="AlphaFoldDB" id="F2NST7"/>
<dbReference type="RefSeq" id="WP_013701608.1">
    <property type="nucleotide sequence ID" value="NC_015385.1"/>
</dbReference>
<protein>
    <submittedName>
        <fullName evidence="2">Uncharacterized protein</fullName>
    </submittedName>
</protein>
<feature type="chain" id="PRO_5003282827" evidence="1">
    <location>
        <begin position="21"/>
        <end position="147"/>
    </location>
</feature>
<evidence type="ECO:0000313" key="2">
    <source>
        <dbReference type="EMBL" id="AEB14325.1"/>
    </source>
</evidence>
<dbReference type="EMBL" id="CP002631">
    <property type="protein sequence ID" value="AEB14325.1"/>
    <property type="molecule type" value="Genomic_DNA"/>
</dbReference>
<reference evidence="2 3" key="1">
    <citation type="journal article" date="2011" name="Stand. Genomic Sci.">
        <title>Complete genome sequence of Treponema succinifaciens type strain (6091).</title>
        <authorList>
            <person name="Han C."/>
            <person name="Gronow S."/>
            <person name="Teshima H."/>
            <person name="Lapidus A."/>
            <person name="Nolan M."/>
            <person name="Lucas S."/>
            <person name="Hammon N."/>
            <person name="Deshpande S."/>
            <person name="Cheng J.F."/>
            <person name="Zeytun A."/>
            <person name="Tapia R."/>
            <person name="Goodwin L."/>
            <person name="Pitluck S."/>
            <person name="Liolios K."/>
            <person name="Pagani I."/>
            <person name="Ivanova N."/>
            <person name="Mavromatis K."/>
            <person name="Mikhailova N."/>
            <person name="Huntemann M."/>
            <person name="Pati A."/>
            <person name="Chen A."/>
            <person name="Palaniappan K."/>
            <person name="Land M."/>
            <person name="Hauser L."/>
            <person name="Brambilla E.M."/>
            <person name="Rohde M."/>
            <person name="Goker M."/>
            <person name="Woyke T."/>
            <person name="Bristow J."/>
            <person name="Eisen J.A."/>
            <person name="Markowitz V."/>
            <person name="Hugenholtz P."/>
            <person name="Kyrpides N.C."/>
            <person name="Klenk H.P."/>
            <person name="Detter J.C."/>
        </authorList>
    </citation>
    <scope>NUCLEOTIDE SEQUENCE [LARGE SCALE GENOMIC DNA]</scope>
    <source>
        <strain evidence="3">ATCC 33096 / DSM 2489 / 6091</strain>
    </source>
</reference>
<evidence type="ECO:0000313" key="3">
    <source>
        <dbReference type="Proteomes" id="UP000006852"/>
    </source>
</evidence>